<dbReference type="InterPro" id="IPR029016">
    <property type="entry name" value="GAF-like_dom_sf"/>
</dbReference>
<comment type="cofactor">
    <cofactor evidence="2">
        <name>[4Fe-4S] cluster</name>
        <dbReference type="ChEBI" id="CHEBI:49883"/>
    </cofactor>
</comment>
<sequence length="695" mass="78014">MNDAHRRRGPPATFDDACRLIRELQSQNEALSAELAAREQAASDLQFSEAQYRAVIETSPDGFWVVDREGYLLEANETYARLSGYSRAELRGMHVAELEAEENRAAVMAHMERVVEQGSDLFQTRHRAKSGRLWHAEINVSYWPLAGRRFFAFVRDVHRRQRAEVLVRARLHLSDLARNGTLEELLRTALDIAEAFTASEIGFFHFVDADQEQLTRQAWSSQTLQMCAAPALQEHCAIGEAGVWVEAFHRRAPVIHNDYAHLPGRKGLPPGHSALTRQLTVPLLRGEAVVAIVGVGNKREDYTDDDVTMLRELASMTMDLVERKQVERRIVESRNELQRVYDSVPVMICQLDPDHKVVEANAFFRSRTGWPDNPINLSNRACDLLGCVHALDDARGCGFGPACRNCTLRRSIQDTIDTAQPHVGIEYQTRLRIDDVESDFTALCSTARIRKNGETRILLSLIDITDRKRAELHLAQSNERLRQLSQRLLSVQEEERRALARELHDDFGQQLGALKVNLAMLERDVEHAGHRRRLADCIEIAQYAREHIQDTARRLRPPILDDLGLAETLRWYARSQAERAGCVVEVNDRLANLSPELETAAFRIVQEAVSNAIRHGKARRIVIDAAVDGRDLSLVIADDGCGFDPQAISYGFQSGLGLIGMRERSALLGGRFALASQPGRGVRIAVTLPLLPAAS</sequence>
<dbReference type="EC" id="2.7.13.3" evidence="4"/>
<feature type="domain" description="PAS" evidence="18">
    <location>
        <begin position="48"/>
        <end position="118"/>
    </location>
</feature>
<keyword evidence="8 19" id="KW-0808">Transferase</keyword>
<dbReference type="GO" id="GO:0000155">
    <property type="term" value="F:phosphorelay sensor kinase activity"/>
    <property type="evidence" value="ECO:0007669"/>
    <property type="project" value="InterPro"/>
</dbReference>
<dbReference type="GO" id="GO:0051539">
    <property type="term" value="F:4 iron, 4 sulfur cluster binding"/>
    <property type="evidence" value="ECO:0007669"/>
    <property type="project" value="UniProtKB-KW"/>
</dbReference>
<dbReference type="PANTHER" id="PTHR24421:SF58">
    <property type="entry name" value="SIGNAL TRANSDUCTION HISTIDINE-PROTEIN KINASE_PHOSPHATASE UHPB"/>
    <property type="match status" value="1"/>
</dbReference>
<dbReference type="SUPFAM" id="SSF55874">
    <property type="entry name" value="ATPase domain of HSP90 chaperone/DNA topoisomerase II/histidine kinase"/>
    <property type="match status" value="1"/>
</dbReference>
<proteinExistence type="predicted"/>
<dbReference type="CDD" id="cd16917">
    <property type="entry name" value="HATPase_UhpB-NarQ-NarX-like"/>
    <property type="match status" value="1"/>
</dbReference>
<evidence type="ECO:0000256" key="12">
    <source>
        <dbReference type="ARBA" id="ARBA00023012"/>
    </source>
</evidence>
<evidence type="ECO:0000256" key="14">
    <source>
        <dbReference type="ARBA" id="ARBA00024827"/>
    </source>
</evidence>
<dbReference type="InterPro" id="IPR004358">
    <property type="entry name" value="Sig_transdc_His_kin-like_C"/>
</dbReference>
<evidence type="ECO:0000256" key="9">
    <source>
        <dbReference type="ARBA" id="ARBA00022723"/>
    </source>
</evidence>
<dbReference type="CDD" id="cd00130">
    <property type="entry name" value="PAS"/>
    <property type="match status" value="1"/>
</dbReference>
<feature type="coiled-coil region" evidence="16">
    <location>
        <begin position="14"/>
        <end position="41"/>
    </location>
</feature>
<dbReference type="Pfam" id="PF13185">
    <property type="entry name" value="GAF_2"/>
    <property type="match status" value="1"/>
</dbReference>
<evidence type="ECO:0000256" key="2">
    <source>
        <dbReference type="ARBA" id="ARBA00001966"/>
    </source>
</evidence>
<feature type="domain" description="Histidine kinase" evidence="17">
    <location>
        <begin position="603"/>
        <end position="692"/>
    </location>
</feature>
<evidence type="ECO:0000313" key="20">
    <source>
        <dbReference type="Proteomes" id="UP000019812"/>
    </source>
</evidence>
<dbReference type="SMART" id="SM00387">
    <property type="entry name" value="HATPase_c"/>
    <property type="match status" value="1"/>
</dbReference>
<keyword evidence="10 19" id="KW-0418">Kinase</keyword>
<dbReference type="GO" id="GO:0046872">
    <property type="term" value="F:metal ion binding"/>
    <property type="evidence" value="ECO:0007669"/>
    <property type="project" value="UniProtKB-KW"/>
</dbReference>
<keyword evidence="11" id="KW-0408">Iron</keyword>
<dbReference type="EMBL" id="JDSS02000044">
    <property type="protein sequence ID" value="KFB66320.1"/>
    <property type="molecule type" value="Genomic_DNA"/>
</dbReference>
<dbReference type="PANTHER" id="PTHR24421">
    <property type="entry name" value="NITRATE/NITRITE SENSOR PROTEIN NARX-RELATED"/>
    <property type="match status" value="1"/>
</dbReference>
<dbReference type="PRINTS" id="PR00344">
    <property type="entry name" value="BCTRLSENSOR"/>
</dbReference>
<evidence type="ECO:0000256" key="3">
    <source>
        <dbReference type="ARBA" id="ARBA00004496"/>
    </source>
</evidence>
<evidence type="ECO:0000256" key="10">
    <source>
        <dbReference type="ARBA" id="ARBA00022777"/>
    </source>
</evidence>
<evidence type="ECO:0000256" key="15">
    <source>
        <dbReference type="ARBA" id="ARBA00030800"/>
    </source>
</evidence>
<dbReference type="NCBIfam" id="TIGR00229">
    <property type="entry name" value="sensory_box"/>
    <property type="match status" value="1"/>
</dbReference>
<dbReference type="Pfam" id="PF13188">
    <property type="entry name" value="PAS_8"/>
    <property type="match status" value="1"/>
</dbReference>
<dbReference type="AlphaFoldDB" id="A0A084XV26"/>
<comment type="function">
    <text evidence="14">Member of the two-component regulatory system NreB/NreC involved in the control of dissimilatory nitrate/nitrite reduction in response to oxygen. NreB functions as a direct oxygen sensor histidine kinase which is autophosphorylated, in the absence of oxygen, probably at the conserved histidine residue, and transfers its phosphate group probably to a conserved aspartate residue of NreC. NreB/NreC activates the expression of the nitrate (narGHJI) and nitrite (nir) reductase operons, as well as the putative nitrate transporter gene narT.</text>
</comment>
<evidence type="ECO:0000256" key="16">
    <source>
        <dbReference type="SAM" id="Coils"/>
    </source>
</evidence>
<comment type="subcellular location">
    <subcellularLocation>
        <location evidence="3">Cytoplasm</location>
    </subcellularLocation>
</comment>
<evidence type="ECO:0000256" key="6">
    <source>
        <dbReference type="ARBA" id="ARBA00022485"/>
    </source>
</evidence>
<dbReference type="SMART" id="SM00091">
    <property type="entry name" value="PAS"/>
    <property type="match status" value="1"/>
</dbReference>
<dbReference type="InterPro" id="IPR036890">
    <property type="entry name" value="HATPase_C_sf"/>
</dbReference>
<protein>
    <recommendedName>
        <fullName evidence="5">Oxygen sensor histidine kinase NreB</fullName>
        <ecNumber evidence="4">2.7.13.3</ecNumber>
    </recommendedName>
    <alternativeName>
        <fullName evidence="15">Nitrogen regulation protein B</fullName>
    </alternativeName>
</protein>
<evidence type="ECO:0000256" key="7">
    <source>
        <dbReference type="ARBA" id="ARBA00022490"/>
    </source>
</evidence>
<dbReference type="Gene3D" id="3.30.450.20">
    <property type="entry name" value="PAS domain"/>
    <property type="match status" value="2"/>
</dbReference>
<feature type="coiled-coil region" evidence="16">
    <location>
        <begin position="467"/>
        <end position="501"/>
    </location>
</feature>
<evidence type="ECO:0000256" key="1">
    <source>
        <dbReference type="ARBA" id="ARBA00000085"/>
    </source>
</evidence>
<dbReference type="GO" id="GO:0005737">
    <property type="term" value="C:cytoplasm"/>
    <property type="evidence" value="ECO:0007669"/>
    <property type="project" value="UniProtKB-SubCell"/>
</dbReference>
<evidence type="ECO:0000256" key="11">
    <source>
        <dbReference type="ARBA" id="ARBA00023004"/>
    </source>
</evidence>
<evidence type="ECO:0000259" key="18">
    <source>
        <dbReference type="PROSITE" id="PS50112"/>
    </source>
</evidence>
<dbReference type="Gene3D" id="3.30.450.40">
    <property type="match status" value="1"/>
</dbReference>
<dbReference type="Pfam" id="PF02518">
    <property type="entry name" value="HATPase_c"/>
    <property type="match status" value="1"/>
</dbReference>
<dbReference type="PROSITE" id="PS50112">
    <property type="entry name" value="PAS"/>
    <property type="match status" value="1"/>
</dbReference>
<keyword evidence="9" id="KW-0479">Metal-binding</keyword>
<comment type="catalytic activity">
    <reaction evidence="1">
        <text>ATP + protein L-histidine = ADP + protein N-phospho-L-histidine.</text>
        <dbReference type="EC" id="2.7.13.3"/>
    </reaction>
</comment>
<organism evidence="19 20">
    <name type="scientific">Candidatus Accumulibacter vicinus</name>
    <dbReference type="NCBI Taxonomy" id="2954382"/>
    <lineage>
        <taxon>Bacteria</taxon>
        <taxon>Pseudomonadati</taxon>
        <taxon>Pseudomonadota</taxon>
        <taxon>Betaproteobacteria</taxon>
        <taxon>Candidatus Accumulibacter</taxon>
    </lineage>
</organism>
<dbReference type="InterPro" id="IPR011712">
    <property type="entry name" value="Sig_transdc_His_kin_sub3_dim/P"/>
</dbReference>
<reference evidence="19 20" key="1">
    <citation type="submission" date="2014-07" db="EMBL/GenBank/DDBJ databases">
        <title>Expanding our view of genomic diversity in Candidatus Accumulibacter clades.</title>
        <authorList>
            <person name="Skennerton C.T."/>
            <person name="Barr J.J."/>
            <person name="Slater F.R."/>
            <person name="Bond P.L."/>
            <person name="Tyson G.W."/>
        </authorList>
    </citation>
    <scope>NUCLEOTIDE SEQUENCE [LARGE SCALE GENOMIC DNA]</scope>
    <source>
        <strain evidence="20">SK-01</strain>
    </source>
</reference>
<evidence type="ECO:0000256" key="8">
    <source>
        <dbReference type="ARBA" id="ARBA00022679"/>
    </source>
</evidence>
<comment type="caution">
    <text evidence="19">The sequence shown here is derived from an EMBL/GenBank/DDBJ whole genome shotgun (WGS) entry which is preliminary data.</text>
</comment>
<keyword evidence="13" id="KW-0411">Iron-sulfur</keyword>
<evidence type="ECO:0000259" key="17">
    <source>
        <dbReference type="PROSITE" id="PS50109"/>
    </source>
</evidence>
<dbReference type="InterPro" id="IPR003018">
    <property type="entry name" value="GAF"/>
</dbReference>
<dbReference type="PROSITE" id="PS50109">
    <property type="entry name" value="HIS_KIN"/>
    <property type="match status" value="1"/>
</dbReference>
<dbReference type="InterPro" id="IPR035965">
    <property type="entry name" value="PAS-like_dom_sf"/>
</dbReference>
<dbReference type="GO" id="GO:0016020">
    <property type="term" value="C:membrane"/>
    <property type="evidence" value="ECO:0007669"/>
    <property type="project" value="InterPro"/>
</dbReference>
<keyword evidence="7" id="KW-0963">Cytoplasm</keyword>
<evidence type="ECO:0000313" key="19">
    <source>
        <dbReference type="EMBL" id="KFB66320.1"/>
    </source>
</evidence>
<dbReference type="InterPro" id="IPR050482">
    <property type="entry name" value="Sensor_HK_TwoCompSys"/>
</dbReference>
<dbReference type="InterPro" id="IPR013656">
    <property type="entry name" value="PAS_4"/>
</dbReference>
<dbReference type="RefSeq" id="WP_273704090.1">
    <property type="nucleotide sequence ID" value="NZ_JDSS02000044.1"/>
</dbReference>
<keyword evidence="16" id="KW-0175">Coiled coil</keyword>
<name>A0A084XV26_9PROT</name>
<evidence type="ECO:0000256" key="5">
    <source>
        <dbReference type="ARBA" id="ARBA00017322"/>
    </source>
</evidence>
<dbReference type="InterPro" id="IPR005467">
    <property type="entry name" value="His_kinase_dom"/>
</dbReference>
<dbReference type="Gene3D" id="3.30.565.10">
    <property type="entry name" value="Histidine kinase-like ATPase, C-terminal domain"/>
    <property type="match status" value="1"/>
</dbReference>
<dbReference type="Gene3D" id="1.20.5.1930">
    <property type="match status" value="1"/>
</dbReference>
<dbReference type="SUPFAM" id="SSF55781">
    <property type="entry name" value="GAF domain-like"/>
    <property type="match status" value="1"/>
</dbReference>
<dbReference type="GO" id="GO:0046983">
    <property type="term" value="F:protein dimerization activity"/>
    <property type="evidence" value="ECO:0007669"/>
    <property type="project" value="InterPro"/>
</dbReference>
<gene>
    <name evidence="19" type="primary">degS</name>
    <name evidence="19" type="ORF">CAPSK01_004368</name>
</gene>
<keyword evidence="6" id="KW-0004">4Fe-4S</keyword>
<dbReference type="STRING" id="1457154.CAPSK01_004368"/>
<dbReference type="Pfam" id="PF07730">
    <property type="entry name" value="HisKA_3"/>
    <property type="match status" value="1"/>
</dbReference>
<dbReference type="SUPFAM" id="SSF55785">
    <property type="entry name" value="PYP-like sensor domain (PAS domain)"/>
    <property type="match status" value="2"/>
</dbReference>
<dbReference type="SMART" id="SM00065">
    <property type="entry name" value="GAF"/>
    <property type="match status" value="1"/>
</dbReference>
<dbReference type="InterPro" id="IPR003594">
    <property type="entry name" value="HATPase_dom"/>
</dbReference>
<evidence type="ECO:0000256" key="4">
    <source>
        <dbReference type="ARBA" id="ARBA00012438"/>
    </source>
</evidence>
<evidence type="ECO:0000256" key="13">
    <source>
        <dbReference type="ARBA" id="ARBA00023014"/>
    </source>
</evidence>
<keyword evidence="12" id="KW-0902">Two-component regulatory system</keyword>
<dbReference type="Proteomes" id="UP000019812">
    <property type="component" value="Unassembled WGS sequence"/>
</dbReference>
<dbReference type="InterPro" id="IPR000014">
    <property type="entry name" value="PAS"/>
</dbReference>
<accession>A0A084XV26</accession>
<dbReference type="Pfam" id="PF08448">
    <property type="entry name" value="PAS_4"/>
    <property type="match status" value="1"/>
</dbReference>